<name>A0A366ME45_9EURY</name>
<feature type="transmembrane region" description="Helical" evidence="1">
    <location>
        <begin position="20"/>
        <end position="40"/>
    </location>
</feature>
<keyword evidence="3" id="KW-1185">Reference proteome</keyword>
<proteinExistence type="predicted"/>
<evidence type="ECO:0008006" key="4">
    <source>
        <dbReference type="Google" id="ProtNLM"/>
    </source>
</evidence>
<organism evidence="2 3">
    <name type="scientific">Candidatus Methanobinarius endosymbioticus</name>
    <dbReference type="NCBI Taxonomy" id="2006182"/>
    <lineage>
        <taxon>Archaea</taxon>
        <taxon>Methanobacteriati</taxon>
        <taxon>Methanobacteriota</taxon>
        <taxon>Methanomada group</taxon>
        <taxon>Methanobacteria</taxon>
        <taxon>Methanobacteriales</taxon>
        <taxon>Methanobacteriaceae</taxon>
        <taxon>Candidatus Methanobinarius</taxon>
    </lineage>
</organism>
<keyword evidence="1" id="KW-0472">Membrane</keyword>
<accession>A0A366ME45</accession>
<sequence>MSAYGLFMDSSTNIEYNNVLNNSINTFGGGAYGIFLSAIFNKNNKINNNKINTSGNSVFGLFINSNHIGENNLEFLLILKMPITVLLVIILLVMVLVFRLTVTIVLV</sequence>
<dbReference type="Proteomes" id="UP000253099">
    <property type="component" value="Unassembled WGS sequence"/>
</dbReference>
<keyword evidence="1" id="KW-0812">Transmembrane</keyword>
<keyword evidence="1" id="KW-1133">Transmembrane helix</keyword>
<feature type="transmembrane region" description="Helical" evidence="1">
    <location>
        <begin position="83"/>
        <end position="106"/>
    </location>
</feature>
<reference evidence="2 3" key="1">
    <citation type="submission" date="2018-06" db="EMBL/GenBank/DDBJ databases">
        <title>Genomic insight into two independent archaeal endosymbiosis events.</title>
        <authorList>
            <person name="Lind A.E."/>
            <person name="Lewis W.H."/>
            <person name="Spang A."/>
            <person name="Guy L."/>
            <person name="Embley M.T."/>
            <person name="Ettema T.J.G."/>
        </authorList>
    </citation>
    <scope>NUCLEOTIDE SEQUENCE [LARGE SCALE GENOMIC DNA]</scope>
    <source>
        <strain evidence="2">NOE</strain>
    </source>
</reference>
<dbReference type="AlphaFoldDB" id="A0A366ME45"/>
<protein>
    <recommendedName>
        <fullName evidence="4">Periplasmic copper-binding protein NosD beta helix domain-containing protein</fullName>
    </recommendedName>
</protein>
<comment type="caution">
    <text evidence="2">The sequence shown here is derived from an EMBL/GenBank/DDBJ whole genome shotgun (WGS) entry which is preliminary data.</text>
</comment>
<gene>
    <name evidence="2" type="ORF">ALNOE001_01020</name>
</gene>
<evidence type="ECO:0000313" key="2">
    <source>
        <dbReference type="EMBL" id="RBQ24455.1"/>
    </source>
</evidence>
<evidence type="ECO:0000313" key="3">
    <source>
        <dbReference type="Proteomes" id="UP000253099"/>
    </source>
</evidence>
<evidence type="ECO:0000256" key="1">
    <source>
        <dbReference type="SAM" id="Phobius"/>
    </source>
</evidence>
<dbReference type="EMBL" id="NIZT01000003">
    <property type="protein sequence ID" value="RBQ24455.1"/>
    <property type="molecule type" value="Genomic_DNA"/>
</dbReference>